<dbReference type="SUPFAM" id="SSF103190">
    <property type="entry name" value="Sensory domain-like"/>
    <property type="match status" value="1"/>
</dbReference>
<dbReference type="EMBL" id="JAEPCM010000816">
    <property type="protein sequence ID" value="MCG7948914.1"/>
    <property type="molecule type" value="Genomic_DNA"/>
</dbReference>
<proteinExistence type="predicted"/>
<dbReference type="Gene3D" id="3.30.450.20">
    <property type="entry name" value="PAS domain"/>
    <property type="match status" value="2"/>
</dbReference>
<organism evidence="8 9">
    <name type="scientific">Candidatus Thiodiazotropha taylori</name>
    <dbReference type="NCBI Taxonomy" id="2792791"/>
    <lineage>
        <taxon>Bacteria</taxon>
        <taxon>Pseudomonadati</taxon>
        <taxon>Pseudomonadota</taxon>
        <taxon>Gammaproteobacteria</taxon>
        <taxon>Chromatiales</taxon>
        <taxon>Sedimenticolaceae</taxon>
        <taxon>Candidatus Thiodiazotropha</taxon>
    </lineage>
</organism>
<dbReference type="InterPro" id="IPR029151">
    <property type="entry name" value="Sensor-like_sf"/>
</dbReference>
<evidence type="ECO:0000256" key="1">
    <source>
        <dbReference type="ARBA" id="ARBA00004651"/>
    </source>
</evidence>
<evidence type="ECO:0000256" key="5">
    <source>
        <dbReference type="ARBA" id="ARBA00023136"/>
    </source>
</evidence>
<evidence type="ECO:0000256" key="2">
    <source>
        <dbReference type="ARBA" id="ARBA00022475"/>
    </source>
</evidence>
<feature type="transmembrane region" description="Helical" evidence="6">
    <location>
        <begin position="20"/>
        <end position="40"/>
    </location>
</feature>
<reference evidence="8" key="1">
    <citation type="journal article" date="2021" name="Proc. Natl. Acad. Sci. U.S.A.">
        <title>Global biogeography of chemosynthetic symbionts reveals both localized and globally distributed symbiont groups. .</title>
        <authorList>
            <person name="Osvatic J.T."/>
            <person name="Wilkins L.G.E."/>
            <person name="Leibrecht L."/>
            <person name="Leray M."/>
            <person name="Zauner S."/>
            <person name="Polzin J."/>
            <person name="Camacho Y."/>
            <person name="Gros O."/>
            <person name="van Gils J.A."/>
            <person name="Eisen J.A."/>
            <person name="Petersen J.M."/>
            <person name="Yuen B."/>
        </authorList>
    </citation>
    <scope>NUCLEOTIDE SEQUENCE</scope>
    <source>
        <strain evidence="8">MAGclacostrist064TRANS</strain>
    </source>
</reference>
<protein>
    <submittedName>
        <fullName evidence="8">Sensor histidine kinase</fullName>
    </submittedName>
</protein>
<comment type="caution">
    <text evidence="8">The sequence shown here is derived from an EMBL/GenBank/DDBJ whole genome shotgun (WGS) entry which is preliminary data.</text>
</comment>
<evidence type="ECO:0000313" key="8">
    <source>
        <dbReference type="EMBL" id="MCG7948914.1"/>
    </source>
</evidence>
<evidence type="ECO:0000256" key="4">
    <source>
        <dbReference type="ARBA" id="ARBA00022989"/>
    </source>
</evidence>
<gene>
    <name evidence="8" type="ORF">JAZ07_21450</name>
</gene>
<keyword evidence="8" id="KW-0418">Kinase</keyword>
<dbReference type="Proteomes" id="UP000886667">
    <property type="component" value="Unassembled WGS sequence"/>
</dbReference>
<keyword evidence="3 6" id="KW-0812">Transmembrane</keyword>
<feature type="non-terminal residue" evidence="8">
    <location>
        <position position="344"/>
    </location>
</feature>
<evidence type="ECO:0000256" key="6">
    <source>
        <dbReference type="SAM" id="Phobius"/>
    </source>
</evidence>
<dbReference type="GO" id="GO:0016301">
    <property type="term" value="F:kinase activity"/>
    <property type="evidence" value="ECO:0007669"/>
    <property type="project" value="UniProtKB-KW"/>
</dbReference>
<dbReference type="Pfam" id="PF02743">
    <property type="entry name" value="dCache_1"/>
    <property type="match status" value="1"/>
</dbReference>
<feature type="domain" description="Cache" evidence="7">
    <location>
        <begin position="45"/>
        <end position="295"/>
    </location>
</feature>
<evidence type="ECO:0000256" key="3">
    <source>
        <dbReference type="ARBA" id="ARBA00022692"/>
    </source>
</evidence>
<name>A0A9E4N7D6_9GAMM</name>
<evidence type="ECO:0000259" key="7">
    <source>
        <dbReference type="Pfam" id="PF02743"/>
    </source>
</evidence>
<keyword evidence="5 6" id="KW-0472">Membrane</keyword>
<dbReference type="AlphaFoldDB" id="A0A9E4N7D6"/>
<dbReference type="FunFam" id="3.30.450.20:FF:000127">
    <property type="entry name" value="C4-dicarboxylate transport sensor protein"/>
    <property type="match status" value="1"/>
</dbReference>
<evidence type="ECO:0000313" key="9">
    <source>
        <dbReference type="Proteomes" id="UP000886667"/>
    </source>
</evidence>
<dbReference type="GO" id="GO:0005886">
    <property type="term" value="C:plasma membrane"/>
    <property type="evidence" value="ECO:0007669"/>
    <property type="project" value="UniProtKB-SubCell"/>
</dbReference>
<feature type="transmembrane region" description="Helical" evidence="6">
    <location>
        <begin position="311"/>
        <end position="329"/>
    </location>
</feature>
<keyword evidence="4 6" id="KW-1133">Transmembrane helix</keyword>
<comment type="subcellular location">
    <subcellularLocation>
        <location evidence="1">Cell membrane</location>
        <topology evidence="1">Multi-pass membrane protein</topology>
    </subcellularLocation>
</comment>
<dbReference type="Gene3D" id="6.10.250.3020">
    <property type="match status" value="1"/>
</dbReference>
<keyword evidence="2" id="KW-1003">Cell membrane</keyword>
<accession>A0A9E4N7D6</accession>
<sequence length="344" mass="39655">MEVSDKPFTSWRFLPRNRWLIALLVVIAYAVLLWQVSGFVRHRVQQEMLVSGERQLNIYVNNLQAQLEKYEFLPELLSTNAPLVELLKRPGDSQRIDALNRYLETINTITHASDTYLMDNQGLTIAASNWQSEKPFVGRNFSYRPYFKQAMQGQLGRYYALGSTSGRRGYYFAYPVRHEGGILGTVVIKIDLTKLEQQWQGRDTEVIVTDPEGVIFITTRAVWRFRSLSALSPEERQRILESRRYSGAAVEPLDVAYREQLSDSAQWIDISGQKRRRAESYLMLAQPMPEAGWLVHLLIPMKEVKQEVLDAIGASSVAFTVLLLIGLVMSQRYRRNRERALYEA</sequence>
<dbReference type="CDD" id="cd12914">
    <property type="entry name" value="PDC1_DGC_like"/>
    <property type="match status" value="1"/>
</dbReference>
<keyword evidence="8" id="KW-0808">Transferase</keyword>
<dbReference type="InterPro" id="IPR033479">
    <property type="entry name" value="dCache_1"/>
</dbReference>